<accession>A0A0P1BF20</accession>
<evidence type="ECO:0000313" key="2">
    <source>
        <dbReference type="Proteomes" id="UP000054845"/>
    </source>
</evidence>
<dbReference type="Proteomes" id="UP000054845">
    <property type="component" value="Unassembled WGS sequence"/>
</dbReference>
<reference evidence="1 2" key="1">
    <citation type="submission" date="2014-09" db="EMBL/GenBank/DDBJ databases">
        <authorList>
            <person name="Magalhaes I.L.F."/>
            <person name="Oliveira U."/>
            <person name="Santos F.R."/>
            <person name="Vidigal T.H.D.A."/>
            <person name="Brescovit A.D."/>
            <person name="Santos A.J."/>
        </authorList>
    </citation>
    <scope>NUCLEOTIDE SEQUENCE [LARGE SCALE GENOMIC DNA]</scope>
</reference>
<dbReference type="AlphaFoldDB" id="A0A0P1BF20"/>
<sequence>MHVKGSNDCTGHAGRHHRRTSRFLLHLTSFNKLNPSAPYSPSSFELPRVSTGEVRQVYCYCFAPRHDLVGSPSQATSSSPSSAQRPTLALRRLSLISHRAQQASRHRF</sequence>
<name>A0A0P1BF20_9BASI</name>
<organism evidence="1 2">
    <name type="scientific">Ceraceosorus bombacis</name>
    <dbReference type="NCBI Taxonomy" id="401625"/>
    <lineage>
        <taxon>Eukaryota</taxon>
        <taxon>Fungi</taxon>
        <taxon>Dikarya</taxon>
        <taxon>Basidiomycota</taxon>
        <taxon>Ustilaginomycotina</taxon>
        <taxon>Exobasidiomycetes</taxon>
        <taxon>Ceraceosorales</taxon>
        <taxon>Ceraceosoraceae</taxon>
        <taxon>Ceraceosorus</taxon>
    </lineage>
</organism>
<protein>
    <submittedName>
        <fullName evidence="1">Uncharacterized protein</fullName>
    </submittedName>
</protein>
<dbReference type="EMBL" id="CCYA01000243">
    <property type="protein sequence ID" value="CEH14496.1"/>
    <property type="molecule type" value="Genomic_DNA"/>
</dbReference>
<proteinExistence type="predicted"/>
<evidence type="ECO:0000313" key="1">
    <source>
        <dbReference type="EMBL" id="CEH14496.1"/>
    </source>
</evidence>
<keyword evidence="2" id="KW-1185">Reference proteome</keyword>